<gene>
    <name evidence="1" type="ORF">CLUMA_CG005365</name>
</gene>
<dbReference type="EMBL" id="CVRI01000021">
    <property type="protein sequence ID" value="CRK91730.1"/>
    <property type="molecule type" value="Genomic_DNA"/>
</dbReference>
<reference evidence="1 2" key="1">
    <citation type="submission" date="2015-04" db="EMBL/GenBank/DDBJ databases">
        <authorList>
            <person name="Syromyatnikov M.Y."/>
            <person name="Popov V.N."/>
        </authorList>
    </citation>
    <scope>NUCLEOTIDE SEQUENCE [LARGE SCALE GENOMIC DNA]</scope>
</reference>
<dbReference type="Proteomes" id="UP000183832">
    <property type="component" value="Unassembled WGS sequence"/>
</dbReference>
<keyword evidence="2" id="KW-1185">Reference proteome</keyword>
<proteinExistence type="predicted"/>
<evidence type="ECO:0000313" key="2">
    <source>
        <dbReference type="Proteomes" id="UP000183832"/>
    </source>
</evidence>
<name>A0A1J1HW04_9DIPT</name>
<protein>
    <submittedName>
        <fullName evidence="1">CLUMA_CG005365, isoform A</fullName>
    </submittedName>
</protein>
<accession>A0A1J1HW04</accession>
<organism evidence="1 2">
    <name type="scientific">Clunio marinus</name>
    <dbReference type="NCBI Taxonomy" id="568069"/>
    <lineage>
        <taxon>Eukaryota</taxon>
        <taxon>Metazoa</taxon>
        <taxon>Ecdysozoa</taxon>
        <taxon>Arthropoda</taxon>
        <taxon>Hexapoda</taxon>
        <taxon>Insecta</taxon>
        <taxon>Pterygota</taxon>
        <taxon>Neoptera</taxon>
        <taxon>Endopterygota</taxon>
        <taxon>Diptera</taxon>
        <taxon>Nematocera</taxon>
        <taxon>Chironomoidea</taxon>
        <taxon>Chironomidae</taxon>
        <taxon>Clunio</taxon>
    </lineage>
</organism>
<sequence length="86" mass="10438">MNGPNNKKNRISGEKELEIWVTDLGKNKLFLLSFELLQQSSTLIRRLKYFTDHLFADIYEMEALIYKSSDEWDELNWYRDCEHIYE</sequence>
<dbReference type="AlphaFoldDB" id="A0A1J1HW04"/>
<evidence type="ECO:0000313" key="1">
    <source>
        <dbReference type="EMBL" id="CRK91730.1"/>
    </source>
</evidence>